<name>A0A8R1E9I2_CAEJA</name>
<evidence type="ECO:0000313" key="2">
    <source>
        <dbReference type="EnsemblMetazoa" id="CJA26170a.1"/>
    </source>
</evidence>
<feature type="compositionally biased region" description="Polar residues" evidence="1">
    <location>
        <begin position="297"/>
        <end position="308"/>
    </location>
</feature>
<feature type="compositionally biased region" description="Low complexity" evidence="1">
    <location>
        <begin position="112"/>
        <end position="129"/>
    </location>
</feature>
<dbReference type="Proteomes" id="UP000005237">
    <property type="component" value="Unassembled WGS sequence"/>
</dbReference>
<proteinExistence type="predicted"/>
<dbReference type="AlphaFoldDB" id="A0A8R1E9I2"/>
<sequence>MTWMTWMTQIAAIKAERNQQSTHTFDDTPTDCSAHTTMAKTTPHTAAPKAPLPSGEGLPQLLDQLLVGTTDTSGSPSGATRANSTELGQSTPTLPSHRSSSQPPHRQRPKRSSTQSFRSRSSNRSASRSEIQRPIPASAHWTNLGPAKQIFTKRATKALQLIAEVDDFLASPNQAQSVAILQVCHRKLSQFAANLSQAETEAWQLLDSHPEVSSSPKAKNNNFGILCDHLNARNFKGLRSQMNILLQRIERKLEQRPIEHFRTSDCVQISHSGMKSNQCGKLPSLDSSNVSEKITKFSVENSNPQKSPSKMPDSPIMKNERSLSPEPSKARKSANSIEGIKQSENENHSIYQLLKEIQHNIDKNNVITSAKVDGVVKTQHLVFQSIQTMQTNWENMQEDLQYSTAYTTKWPNCGRDISGFITHPTPSPAAIKPLNGTKNEDRKDNIEHHINNLQMVNMWETDESPTETEISEEVSTPRWINFSKDRSNWICWE</sequence>
<reference evidence="3" key="1">
    <citation type="submission" date="2010-08" db="EMBL/GenBank/DDBJ databases">
        <authorList>
            <consortium name="Caenorhabditis japonica Sequencing Consortium"/>
            <person name="Wilson R.K."/>
        </authorList>
    </citation>
    <scope>NUCLEOTIDE SEQUENCE [LARGE SCALE GENOMIC DNA]</scope>
    <source>
        <strain evidence="3">DF5081</strain>
    </source>
</reference>
<feature type="compositionally biased region" description="Low complexity" evidence="1">
    <location>
        <begin position="95"/>
        <end position="104"/>
    </location>
</feature>
<accession>A0A8R1E9I2</accession>
<protein>
    <submittedName>
        <fullName evidence="2">Uncharacterized protein</fullName>
    </submittedName>
</protein>
<reference evidence="2" key="2">
    <citation type="submission" date="2022-06" db="UniProtKB">
        <authorList>
            <consortium name="EnsemblMetazoa"/>
        </authorList>
    </citation>
    <scope>IDENTIFICATION</scope>
    <source>
        <strain evidence="2">DF5081</strain>
    </source>
</reference>
<feature type="compositionally biased region" description="Polar residues" evidence="1">
    <location>
        <begin position="67"/>
        <end position="94"/>
    </location>
</feature>
<feature type="compositionally biased region" description="Low complexity" evidence="1">
    <location>
        <begin position="34"/>
        <end position="49"/>
    </location>
</feature>
<keyword evidence="3" id="KW-1185">Reference proteome</keyword>
<organism evidence="2 3">
    <name type="scientific">Caenorhabditis japonica</name>
    <dbReference type="NCBI Taxonomy" id="281687"/>
    <lineage>
        <taxon>Eukaryota</taxon>
        <taxon>Metazoa</taxon>
        <taxon>Ecdysozoa</taxon>
        <taxon>Nematoda</taxon>
        <taxon>Chromadorea</taxon>
        <taxon>Rhabditida</taxon>
        <taxon>Rhabditina</taxon>
        <taxon>Rhabditomorpha</taxon>
        <taxon>Rhabditoidea</taxon>
        <taxon>Rhabditidae</taxon>
        <taxon>Peloderinae</taxon>
        <taxon>Caenorhabditis</taxon>
    </lineage>
</organism>
<feature type="region of interest" description="Disordered" evidence="1">
    <location>
        <begin position="297"/>
        <end position="343"/>
    </location>
</feature>
<dbReference type="EnsemblMetazoa" id="CJA26170a.1">
    <property type="protein sequence ID" value="CJA26170a.1"/>
    <property type="gene ID" value="WBGene00181742"/>
</dbReference>
<evidence type="ECO:0000256" key="1">
    <source>
        <dbReference type="SAM" id="MobiDB-lite"/>
    </source>
</evidence>
<feature type="region of interest" description="Disordered" evidence="1">
    <location>
        <begin position="17"/>
        <end position="140"/>
    </location>
</feature>
<evidence type="ECO:0000313" key="3">
    <source>
        <dbReference type="Proteomes" id="UP000005237"/>
    </source>
</evidence>